<name>A0ABN7VCT7_GIGMA</name>
<dbReference type="EMBL" id="CAJVQB010012834">
    <property type="protein sequence ID" value="CAG8758246.1"/>
    <property type="molecule type" value="Genomic_DNA"/>
</dbReference>
<evidence type="ECO:0000256" key="1">
    <source>
        <dbReference type="SAM" id="MobiDB-lite"/>
    </source>
</evidence>
<accession>A0ABN7VCT7</accession>
<keyword evidence="3" id="KW-1185">Reference proteome</keyword>
<feature type="non-terminal residue" evidence="2">
    <location>
        <position position="1"/>
    </location>
</feature>
<gene>
    <name evidence="2" type="ORF">GMARGA_LOCUS17163</name>
</gene>
<reference evidence="2 3" key="1">
    <citation type="submission" date="2021-06" db="EMBL/GenBank/DDBJ databases">
        <authorList>
            <person name="Kallberg Y."/>
            <person name="Tangrot J."/>
            <person name="Rosling A."/>
        </authorList>
    </citation>
    <scope>NUCLEOTIDE SEQUENCE [LARGE SCALE GENOMIC DNA]</scope>
    <source>
        <strain evidence="2 3">120-4 pot B 10/14</strain>
    </source>
</reference>
<evidence type="ECO:0000313" key="3">
    <source>
        <dbReference type="Proteomes" id="UP000789901"/>
    </source>
</evidence>
<organism evidence="2 3">
    <name type="scientific">Gigaspora margarita</name>
    <dbReference type="NCBI Taxonomy" id="4874"/>
    <lineage>
        <taxon>Eukaryota</taxon>
        <taxon>Fungi</taxon>
        <taxon>Fungi incertae sedis</taxon>
        <taxon>Mucoromycota</taxon>
        <taxon>Glomeromycotina</taxon>
        <taxon>Glomeromycetes</taxon>
        <taxon>Diversisporales</taxon>
        <taxon>Gigasporaceae</taxon>
        <taxon>Gigaspora</taxon>
    </lineage>
</organism>
<dbReference type="Proteomes" id="UP000789901">
    <property type="component" value="Unassembled WGS sequence"/>
</dbReference>
<comment type="caution">
    <text evidence="2">The sequence shown here is derived from an EMBL/GenBank/DDBJ whole genome shotgun (WGS) entry which is preliminary data.</text>
</comment>
<feature type="compositionally biased region" description="Polar residues" evidence="1">
    <location>
        <begin position="35"/>
        <end position="49"/>
    </location>
</feature>
<sequence length="49" mass="5289">SGHHGPNDLPNHTTKKVKATLPEDTPATTIADLLPTQTSLTQNNEKLEL</sequence>
<feature type="region of interest" description="Disordered" evidence="1">
    <location>
        <begin position="1"/>
        <end position="49"/>
    </location>
</feature>
<proteinExistence type="predicted"/>
<evidence type="ECO:0000313" key="2">
    <source>
        <dbReference type="EMBL" id="CAG8758246.1"/>
    </source>
</evidence>
<protein>
    <submittedName>
        <fullName evidence="2">3795_t:CDS:1</fullName>
    </submittedName>
</protein>